<reference evidence="5" key="1">
    <citation type="submission" date="2025-08" db="UniProtKB">
        <authorList>
            <consortium name="Ensembl"/>
        </authorList>
    </citation>
    <scope>IDENTIFICATION</scope>
</reference>
<dbReference type="GO" id="GO:0032839">
    <property type="term" value="C:dendrite cytoplasm"/>
    <property type="evidence" value="ECO:0007669"/>
    <property type="project" value="GOC"/>
</dbReference>
<feature type="region of interest" description="Disordered" evidence="3">
    <location>
        <begin position="303"/>
        <end position="325"/>
    </location>
</feature>
<dbReference type="GO" id="GO:0003725">
    <property type="term" value="F:double-stranded RNA binding"/>
    <property type="evidence" value="ECO:0007669"/>
    <property type="project" value="TreeGrafter"/>
</dbReference>
<feature type="region of interest" description="Disordered" evidence="3">
    <location>
        <begin position="1"/>
        <end position="26"/>
    </location>
</feature>
<dbReference type="STRING" id="409849.ENSPMGP00000025471"/>
<keyword evidence="6" id="KW-1185">Reference proteome</keyword>
<dbReference type="GO" id="GO:0005886">
    <property type="term" value="C:plasma membrane"/>
    <property type="evidence" value="ECO:0007669"/>
    <property type="project" value="TreeGrafter"/>
</dbReference>
<keyword evidence="1 2" id="KW-0694">RNA-binding</keyword>
<dbReference type="FunFam" id="3.30.160.20:FF:000007">
    <property type="entry name" value="Double-stranded RNA-binding protein Staufen homolog 1"/>
    <property type="match status" value="1"/>
</dbReference>
<evidence type="ECO:0000256" key="3">
    <source>
        <dbReference type="SAM" id="MobiDB-lite"/>
    </source>
</evidence>
<feature type="compositionally biased region" description="Basic and acidic residues" evidence="3">
    <location>
        <begin position="8"/>
        <end position="18"/>
    </location>
</feature>
<name>A0A3B4BAC0_9GOBI</name>
<organism evidence="5 6">
    <name type="scientific">Periophthalmus magnuspinnatus</name>
    <dbReference type="NCBI Taxonomy" id="409849"/>
    <lineage>
        <taxon>Eukaryota</taxon>
        <taxon>Metazoa</taxon>
        <taxon>Chordata</taxon>
        <taxon>Craniata</taxon>
        <taxon>Vertebrata</taxon>
        <taxon>Euteleostomi</taxon>
        <taxon>Actinopterygii</taxon>
        <taxon>Neopterygii</taxon>
        <taxon>Teleostei</taxon>
        <taxon>Neoteleostei</taxon>
        <taxon>Acanthomorphata</taxon>
        <taxon>Gobiaria</taxon>
        <taxon>Gobiiformes</taxon>
        <taxon>Gobioidei</taxon>
        <taxon>Gobiidae</taxon>
        <taxon>Oxudercinae</taxon>
        <taxon>Periophthalmus</taxon>
    </lineage>
</organism>
<dbReference type="InterPro" id="IPR051740">
    <property type="entry name" value="DRBM-containing_protein"/>
</dbReference>
<evidence type="ECO:0000256" key="1">
    <source>
        <dbReference type="ARBA" id="ARBA00022884"/>
    </source>
</evidence>
<dbReference type="AlphaFoldDB" id="A0A3B4BAC0"/>
<dbReference type="Proteomes" id="UP000261520">
    <property type="component" value="Unplaced"/>
</dbReference>
<feature type="compositionally biased region" description="Basic and acidic residues" evidence="3">
    <location>
        <begin position="311"/>
        <end position="325"/>
    </location>
</feature>
<dbReference type="GO" id="GO:0035418">
    <property type="term" value="P:protein localization to synapse"/>
    <property type="evidence" value="ECO:0007669"/>
    <property type="project" value="TreeGrafter"/>
</dbReference>
<evidence type="ECO:0000259" key="4">
    <source>
        <dbReference type="PROSITE" id="PS50137"/>
    </source>
</evidence>
<dbReference type="Ensembl" id="ENSPMGT00000027125.1">
    <property type="protein sequence ID" value="ENSPMGP00000025471.1"/>
    <property type="gene ID" value="ENSPMGG00000020545.1"/>
</dbReference>
<proteinExistence type="predicted"/>
<dbReference type="PANTHER" id="PTHR46054">
    <property type="entry name" value="MATERNAL EFFECT PROTEIN STAUFEN"/>
    <property type="match status" value="1"/>
</dbReference>
<dbReference type="Gene3D" id="3.30.160.20">
    <property type="match status" value="3"/>
</dbReference>
<feature type="domain" description="DRBM" evidence="4">
    <location>
        <begin position="75"/>
        <end position="110"/>
    </location>
</feature>
<accession>A0A3B4BAC0</accession>
<dbReference type="PROSITE" id="PS50137">
    <property type="entry name" value="DS_RBD"/>
    <property type="match status" value="3"/>
</dbReference>
<dbReference type="SUPFAM" id="SSF54768">
    <property type="entry name" value="dsRNA-binding domain-like"/>
    <property type="match status" value="3"/>
</dbReference>
<feature type="domain" description="DRBM" evidence="4">
    <location>
        <begin position="226"/>
        <end position="294"/>
    </location>
</feature>
<dbReference type="Pfam" id="PF00035">
    <property type="entry name" value="dsrm"/>
    <property type="match status" value="3"/>
</dbReference>
<dbReference type="GO" id="GO:0008298">
    <property type="term" value="P:intracellular mRNA localization"/>
    <property type="evidence" value="ECO:0007669"/>
    <property type="project" value="TreeGrafter"/>
</dbReference>
<evidence type="ECO:0000313" key="5">
    <source>
        <dbReference type="Ensembl" id="ENSPMGP00000025471.1"/>
    </source>
</evidence>
<dbReference type="GO" id="GO:0003729">
    <property type="term" value="F:mRNA binding"/>
    <property type="evidence" value="ECO:0007669"/>
    <property type="project" value="TreeGrafter"/>
</dbReference>
<protein>
    <recommendedName>
        <fullName evidence="4">DRBM domain-containing protein</fullName>
    </recommendedName>
</protein>
<dbReference type="GO" id="GO:0007281">
    <property type="term" value="P:germ cell development"/>
    <property type="evidence" value="ECO:0007669"/>
    <property type="project" value="TreeGrafter"/>
</dbReference>
<dbReference type="InterPro" id="IPR014720">
    <property type="entry name" value="dsRBD_dom"/>
</dbReference>
<feature type="domain" description="DRBM" evidence="4">
    <location>
        <begin position="137"/>
        <end position="205"/>
    </location>
</feature>
<sequence length="325" mass="36571">TPTETLDQEERRSSERDSTSQNPLNLSTPVYSHSFNMAAHSYMPTIKRLYAMAQMLDLPVDFTESTTVRHSCTIFIVQVSVGNLWAESRGPNRREAKTRACGLALRLLDSHRKKRTYPNGSASVLHYSHPEFGLGKDPCTRLSELLMARKNPPAQYRLLEGTVAGDQWVFSMEVTVGQCTAVGKGGSKKEARSRACTAHLQIMGYKTTSRCVLPAHILPDFRLEKDPITRLSELQMIRREKFPEYRMISGELVNGSWMFTMEVSVDQYTASGSGPSKKEAKRSASTALLLMMGFTVPQKDLVQEKPAQNSPEEHLDTKVPEWRAW</sequence>
<dbReference type="SMART" id="SM00358">
    <property type="entry name" value="DSRM"/>
    <property type="match status" value="3"/>
</dbReference>
<dbReference type="PANTHER" id="PTHR46054:SF3">
    <property type="entry name" value="MATERNAL EFFECT PROTEIN STAUFEN"/>
    <property type="match status" value="1"/>
</dbReference>
<dbReference type="GO" id="GO:0010494">
    <property type="term" value="C:cytoplasmic stress granule"/>
    <property type="evidence" value="ECO:0007669"/>
    <property type="project" value="TreeGrafter"/>
</dbReference>
<evidence type="ECO:0000256" key="2">
    <source>
        <dbReference type="PROSITE-ProRule" id="PRU00266"/>
    </source>
</evidence>
<reference evidence="5" key="2">
    <citation type="submission" date="2025-09" db="UniProtKB">
        <authorList>
            <consortium name="Ensembl"/>
        </authorList>
    </citation>
    <scope>IDENTIFICATION</scope>
</reference>
<dbReference type="GO" id="GO:0043025">
    <property type="term" value="C:neuronal cell body"/>
    <property type="evidence" value="ECO:0007669"/>
    <property type="project" value="TreeGrafter"/>
</dbReference>
<dbReference type="GO" id="GO:0098964">
    <property type="term" value="P:anterograde dendritic transport of messenger ribonucleoprotein complex"/>
    <property type="evidence" value="ECO:0007669"/>
    <property type="project" value="TreeGrafter"/>
</dbReference>
<evidence type="ECO:0000313" key="6">
    <source>
        <dbReference type="Proteomes" id="UP000261520"/>
    </source>
</evidence>